<keyword evidence="4" id="KW-0479">Metal-binding</keyword>
<dbReference type="CDD" id="cd00060">
    <property type="entry name" value="FHA"/>
    <property type="match status" value="1"/>
</dbReference>
<comment type="subcellular location">
    <subcellularLocation>
        <location evidence="1">Cell envelope</location>
    </subcellularLocation>
</comment>
<evidence type="ECO:0000256" key="2">
    <source>
        <dbReference type="ARBA" id="ARBA00022448"/>
    </source>
</evidence>
<keyword evidence="6" id="KW-0408">Iron</keyword>
<dbReference type="Proteomes" id="UP000753376">
    <property type="component" value="Unassembled WGS sequence"/>
</dbReference>
<proteinExistence type="predicted"/>
<dbReference type="InterPro" id="IPR029467">
    <property type="entry name" value="Cyt_c7-like"/>
</dbReference>
<dbReference type="Pfam" id="PF14522">
    <property type="entry name" value="Cytochrome_C7"/>
    <property type="match status" value="1"/>
</dbReference>
<evidence type="ECO:0000256" key="1">
    <source>
        <dbReference type="ARBA" id="ARBA00004196"/>
    </source>
</evidence>
<dbReference type="EMBL" id="JAHKPV010000017">
    <property type="protein sequence ID" value="MBU2874216.1"/>
    <property type="molecule type" value="Genomic_DNA"/>
</dbReference>
<dbReference type="InterPro" id="IPR032030">
    <property type="entry name" value="YscD_cytoplasmic_dom"/>
</dbReference>
<evidence type="ECO:0000256" key="6">
    <source>
        <dbReference type="ARBA" id="ARBA00023004"/>
    </source>
</evidence>
<dbReference type="PANTHER" id="PTHR39425">
    <property type="entry name" value="LIPOPROTEIN CYTOCHROME C"/>
    <property type="match status" value="1"/>
</dbReference>
<evidence type="ECO:0000313" key="11">
    <source>
        <dbReference type="Proteomes" id="UP000753376"/>
    </source>
</evidence>
<dbReference type="Pfam" id="PF16697">
    <property type="entry name" value="Yop-YscD_cpl"/>
    <property type="match status" value="1"/>
</dbReference>
<feature type="domain" description="Cytochrome c7-like" evidence="7">
    <location>
        <begin position="501"/>
        <end position="563"/>
    </location>
</feature>
<keyword evidence="11" id="KW-1185">Reference proteome</keyword>
<dbReference type="RefSeq" id="WP_216008064.1">
    <property type="nucleotide sequence ID" value="NZ_JAHKPV010000017.1"/>
</dbReference>
<dbReference type="CDD" id="cd08168">
    <property type="entry name" value="Cytochrom_C3"/>
    <property type="match status" value="1"/>
</dbReference>
<dbReference type="InterPro" id="IPR012286">
    <property type="entry name" value="Tetrahaem_cytochrome"/>
</dbReference>
<dbReference type="PANTHER" id="PTHR39425:SF1">
    <property type="entry name" value="CYTOCHROME C7-LIKE DOMAIN-CONTAINING PROTEIN"/>
    <property type="match status" value="1"/>
</dbReference>
<keyword evidence="5" id="KW-0249">Electron transport</keyword>
<feature type="domain" description="Tetrahaem cytochrome" evidence="8">
    <location>
        <begin position="195"/>
        <end position="273"/>
    </location>
</feature>
<keyword evidence="3" id="KW-0349">Heme</keyword>
<sequence>MQLLLRQITYDSSGLPEYADSELTRDSIVIGRSQKSDIQLLDKGIAPEHARLTKSGDKLRLVAAKGQSFIINGKIQKQAELKPGDEIRIGAQTFVCAEAPAGFDLALEWQFVEMPEGALSDAYRTSVSQLGFSPRIASWVLFVLVLLVGLSPLLSDIWQADKPAVQAANELANDNMAFHKLWLSGPLLSAHELTTGNNCAACHQTPFVQVKDNACQQCHVELGDHVMPAEHPAETAGWVAALDEFACQNCHKEHNEPASLVARNEGLCLDCHQQMKPSVKGFNQDSHPEFALSLLRPEVTRQNGLLAIDWQLEKLRPQASDGPESRIAAVKETSHLKFPHNTHLDVESVKHARRGDALQCMDCHTLSSDREHFEPISMEASCASCHDLSFDPRTPQKQLPHGAPEEVYDALEAHFVKLAFSPDTLVGFERRRVPGRTFTEEDCDQDYQCAKQQALRETGRQFSQRGCVTCHEISEQENAEGSERWEVLPVKINHDWYADARFDHQSHLTQWDQSGDEVCSSCHSATTSAESSDILMPNIAQCVDCHDSRAQAGRVALTCISCHAYHRHSAPEGIGGIGELMQGAIHDQP</sequence>
<evidence type="ECO:0000259" key="7">
    <source>
        <dbReference type="Pfam" id="PF14522"/>
    </source>
</evidence>
<accession>A0ABS6A877</accession>
<reference evidence="10 11" key="1">
    <citation type="submission" date="2021-05" db="EMBL/GenBank/DDBJ databases">
        <title>Draft genomes of bacteria isolated from model marine particles.</title>
        <authorList>
            <person name="Datta M.S."/>
            <person name="Schwartzman J.A."/>
            <person name="Enke T.N."/>
            <person name="Saavedra J."/>
            <person name="Cermak N."/>
            <person name="Cordero O.X."/>
        </authorList>
    </citation>
    <scope>NUCLEOTIDE SEQUENCE [LARGE SCALE GENOMIC DNA]</scope>
    <source>
        <strain evidence="10 11">D2M19</strain>
    </source>
</reference>
<evidence type="ECO:0000313" key="10">
    <source>
        <dbReference type="EMBL" id="MBU2874216.1"/>
    </source>
</evidence>
<evidence type="ECO:0000256" key="5">
    <source>
        <dbReference type="ARBA" id="ARBA00022982"/>
    </source>
</evidence>
<evidence type="ECO:0000256" key="3">
    <source>
        <dbReference type="ARBA" id="ARBA00022617"/>
    </source>
</evidence>
<comment type="caution">
    <text evidence="10">The sequence shown here is derived from an EMBL/GenBank/DDBJ whole genome shotgun (WGS) entry which is preliminary data.</text>
</comment>
<feature type="domain" description="YscD cytoplasmic" evidence="9">
    <location>
        <begin position="19"/>
        <end position="95"/>
    </location>
</feature>
<dbReference type="Pfam" id="PF14537">
    <property type="entry name" value="Cytochrom_c3_2"/>
    <property type="match status" value="1"/>
</dbReference>
<evidence type="ECO:0000256" key="4">
    <source>
        <dbReference type="ARBA" id="ARBA00022723"/>
    </source>
</evidence>
<organism evidence="10 11">
    <name type="scientific">Marinobacter salexigens</name>
    <dbReference type="NCBI Taxonomy" id="1925763"/>
    <lineage>
        <taxon>Bacteria</taxon>
        <taxon>Pseudomonadati</taxon>
        <taxon>Pseudomonadota</taxon>
        <taxon>Gammaproteobacteria</taxon>
        <taxon>Pseudomonadales</taxon>
        <taxon>Marinobacteraceae</taxon>
        <taxon>Marinobacter</taxon>
    </lineage>
</organism>
<gene>
    <name evidence="10" type="ORF">KO508_09375</name>
</gene>
<evidence type="ECO:0000259" key="8">
    <source>
        <dbReference type="Pfam" id="PF14537"/>
    </source>
</evidence>
<protein>
    <submittedName>
        <fullName evidence="10">Cytochrome c3 family protein</fullName>
    </submittedName>
</protein>
<keyword evidence="2" id="KW-0813">Transport</keyword>
<name>A0ABS6A877_9GAMM</name>
<evidence type="ECO:0000259" key="9">
    <source>
        <dbReference type="Pfam" id="PF16697"/>
    </source>
</evidence>